<gene>
    <name evidence="3" type="ORF">PAECIP111802_04160</name>
</gene>
<keyword evidence="2" id="KW-0472">Membrane</keyword>
<name>A0ABN7TSY6_9BACL</name>
<evidence type="ECO:0000256" key="1">
    <source>
        <dbReference type="SAM" id="MobiDB-lite"/>
    </source>
</evidence>
<evidence type="ECO:0000256" key="2">
    <source>
        <dbReference type="SAM" id="Phobius"/>
    </source>
</evidence>
<keyword evidence="4" id="KW-1185">Reference proteome</keyword>
<evidence type="ECO:0008006" key="5">
    <source>
        <dbReference type="Google" id="ProtNLM"/>
    </source>
</evidence>
<feature type="transmembrane region" description="Helical" evidence="2">
    <location>
        <begin position="12"/>
        <end position="33"/>
    </location>
</feature>
<feature type="region of interest" description="Disordered" evidence="1">
    <location>
        <begin position="430"/>
        <end position="449"/>
    </location>
</feature>
<feature type="compositionally biased region" description="Gly residues" evidence="1">
    <location>
        <begin position="430"/>
        <end position="441"/>
    </location>
</feature>
<protein>
    <recommendedName>
        <fullName evidence="5">Type 4 fimbrial biogenesis protein PilX N-terminal domain-containing protein</fullName>
    </recommendedName>
</protein>
<keyword evidence="2" id="KW-0812">Transmembrane</keyword>
<proteinExistence type="predicted"/>
<evidence type="ECO:0000313" key="4">
    <source>
        <dbReference type="Proteomes" id="UP000730618"/>
    </source>
</evidence>
<reference evidence="3 4" key="1">
    <citation type="submission" date="2021-06" db="EMBL/GenBank/DDBJ databases">
        <authorList>
            <person name="Criscuolo A."/>
        </authorList>
    </citation>
    <scope>NUCLEOTIDE SEQUENCE [LARGE SCALE GENOMIC DNA]</scope>
    <source>
        <strain evidence="4">CIP 111802</strain>
    </source>
</reference>
<dbReference type="Proteomes" id="UP000730618">
    <property type="component" value="Unassembled WGS sequence"/>
</dbReference>
<accession>A0ABN7TSY6</accession>
<evidence type="ECO:0000313" key="3">
    <source>
        <dbReference type="EMBL" id="CAG7648243.1"/>
    </source>
</evidence>
<comment type="caution">
    <text evidence="3">The sequence shown here is derived from an EMBL/GenBank/DDBJ whole genome shotgun (WGS) entry which is preliminary data.</text>
</comment>
<keyword evidence="2" id="KW-1133">Transmembrane helix</keyword>
<organism evidence="3 4">
    <name type="scientific">Paenibacillus allorhizosphaerae</name>
    <dbReference type="NCBI Taxonomy" id="2849866"/>
    <lineage>
        <taxon>Bacteria</taxon>
        <taxon>Bacillati</taxon>
        <taxon>Bacillota</taxon>
        <taxon>Bacilli</taxon>
        <taxon>Bacillales</taxon>
        <taxon>Paenibacillaceae</taxon>
        <taxon>Paenibacillus</taxon>
    </lineage>
</organism>
<sequence length="449" mass="46734">MNAVKNERGAAAIMYVIMVSLVLTVVGSTVIFLTSTDSATNVADNNNVIATNLAVSGMESFIGYLDTYVSGNRDQFLTGYPGFGVKDYKLPEGTPVLYQLTKTGPANNAYAVTISVSVGAGSAARTKTITYTINATAPVGTIITTDPNQRRPVPVSPEGIYVQGSASGVPSNVNITKNNGLQTAIGDTISLYESHVNASIESLEKNAVLCTCRNENDIAKAVSSSTKNPVIIKMAQDVTLDNNVTFNFGTSSRPVVLIFENVTFNNTASVNITGDLIVKNNMMINGNNSDITLNRSENSYGNLLVKGTLTGNNSVEITAPNMMYAGSITFNNNTPVSAGKLVIKNNFVVNNNTTLNVASDMLTGAITVNNNSSITASAGDIFIQNNFLSNNNVDLRAGGSIAAGGSFTINGNNSTINTGGATSSLIINEGSGGGTGNGNGGAVWNPSRQ</sequence>
<dbReference type="EMBL" id="CAJVCE010000012">
    <property type="protein sequence ID" value="CAG7648243.1"/>
    <property type="molecule type" value="Genomic_DNA"/>
</dbReference>